<name>A0A813QIH3_9BILA</name>
<evidence type="ECO:0000313" key="3">
    <source>
        <dbReference type="EMBL" id="CAF3549699.1"/>
    </source>
</evidence>
<dbReference type="OrthoDB" id="10050045at2759"/>
<accession>A0A813QIH3</accession>
<proteinExistence type="predicted"/>
<comment type="caution">
    <text evidence="1">The sequence shown here is derived from an EMBL/GenBank/DDBJ whole genome shotgun (WGS) entry which is preliminary data.</text>
</comment>
<protein>
    <submittedName>
        <fullName evidence="1">Uncharacterized protein</fullName>
    </submittedName>
</protein>
<keyword evidence="5" id="KW-1185">Reference proteome</keyword>
<evidence type="ECO:0000313" key="1">
    <source>
        <dbReference type="EMBL" id="CAF0767963.1"/>
    </source>
</evidence>
<dbReference type="EMBL" id="CAJOBC010000175">
    <property type="protein sequence ID" value="CAF3549699.1"/>
    <property type="molecule type" value="Genomic_DNA"/>
</dbReference>
<dbReference type="AlphaFoldDB" id="A0A813QIH3"/>
<dbReference type="Proteomes" id="UP000677228">
    <property type="component" value="Unassembled WGS sequence"/>
</dbReference>
<reference evidence="1" key="1">
    <citation type="submission" date="2021-02" db="EMBL/GenBank/DDBJ databases">
        <authorList>
            <person name="Nowell W R."/>
        </authorList>
    </citation>
    <scope>NUCLEOTIDE SEQUENCE</scope>
</reference>
<dbReference type="EMBL" id="CAJNOQ010000175">
    <property type="protein sequence ID" value="CAF0767963.1"/>
    <property type="molecule type" value="Genomic_DNA"/>
</dbReference>
<sequence length="291" mass="33828">MFELPVVQFRVSNEKEWSGFDVRYGFEGDCGAGDRSHHSHSNTPTTAPPNPRYACYWLDSCRGDHELNQCTHWRNELRGKLGIYYSPSGIYKRFSEDRISGVKLQFNPTGCTTVHLLVFNDNRDILFGMKWCHEKHDDDDDRRLLLTFPSAKPRKQGEYGLPIAQRAFQWLSEDNKLSEGLKKRFLYQHANVIYPCHLTNDQATSLTKTFTTNEELLSLHWFPLTKVLENLPVWNNYLLSKEKPNELAQIDGIQPMEVKLGEECRLWSVITRSLMCIREHVPGGFEEFLKV</sequence>
<evidence type="ECO:0000313" key="2">
    <source>
        <dbReference type="EMBL" id="CAF1086826.1"/>
    </source>
</evidence>
<dbReference type="Proteomes" id="UP000663829">
    <property type="component" value="Unassembled WGS sequence"/>
</dbReference>
<dbReference type="EMBL" id="CAJNOK010009333">
    <property type="protein sequence ID" value="CAF1086826.1"/>
    <property type="molecule type" value="Genomic_DNA"/>
</dbReference>
<dbReference type="Proteomes" id="UP000681722">
    <property type="component" value="Unassembled WGS sequence"/>
</dbReference>
<dbReference type="EMBL" id="CAJOBA010009350">
    <property type="protein sequence ID" value="CAF3849168.1"/>
    <property type="molecule type" value="Genomic_DNA"/>
</dbReference>
<gene>
    <name evidence="1" type="ORF">GPM918_LOCUS1761</name>
    <name evidence="2" type="ORF">OVA965_LOCUS18639</name>
    <name evidence="3" type="ORF">SRO942_LOCUS1761</name>
    <name evidence="4" type="ORF">TMI583_LOCUS18651</name>
</gene>
<evidence type="ECO:0000313" key="5">
    <source>
        <dbReference type="Proteomes" id="UP000663829"/>
    </source>
</evidence>
<evidence type="ECO:0000313" key="4">
    <source>
        <dbReference type="EMBL" id="CAF3849168.1"/>
    </source>
</evidence>
<dbReference type="Proteomes" id="UP000682733">
    <property type="component" value="Unassembled WGS sequence"/>
</dbReference>
<organism evidence="1 5">
    <name type="scientific">Didymodactylos carnosus</name>
    <dbReference type="NCBI Taxonomy" id="1234261"/>
    <lineage>
        <taxon>Eukaryota</taxon>
        <taxon>Metazoa</taxon>
        <taxon>Spiralia</taxon>
        <taxon>Gnathifera</taxon>
        <taxon>Rotifera</taxon>
        <taxon>Eurotatoria</taxon>
        <taxon>Bdelloidea</taxon>
        <taxon>Philodinida</taxon>
        <taxon>Philodinidae</taxon>
        <taxon>Didymodactylos</taxon>
    </lineage>
</organism>